<sequence length="631" mass="70711">MRAVPASLNADEVLYRLQKLEEAVFQKSNKAAHLSPVSPSNNEQNSRISFTSVNSHVQSSHGEPYLDTRSIAGHLPRIDEARELFSHFAVTIGPTFGVLHLPSTKELMKDAYQAMLAGQEVDAARLLLFLSIFAGSMFAWTPQLLEKLNTTAIEAQAAFKVYTRLAISILDHPQPMEPSTTALAAMATLSHMAGNSDAYPYKIPLIRFRCYTMARAMQIHRLDTPKSREQRVLKGYNPIELEVQRRIWWNMLASDWLNSFSGGPKEGAYLIHPKHMMVDYPTNIDDELITLAGIPQDRPLSQPSSLSAFIYRVKLATLCREVVDAMPSIWLEAQEPDYETILALDRKFQNFLAELPIFFQLDPSSIEQSQSICEKRPYIPVQRITLHFSLHARLCRLHRPYHLEGVTNPKYSYSHRVCIQSAQKILELRRLMDDAGARVGLKPGRFWTTNQHAFLAALILATDVSFSPDAPDAEARKAKVLAAYETLEKSKEESSTLVETIQRNMQTLMSTLNIQRPQLLGSQSGGPTGIGKDTLVPASGAPQNPQNSRDLHDTSLSSHTADTVQSPEAEDPILVGDAAPYRNVPSEAGIREKEWDQLWSDFLAVAPELDIPQWNSLLDDMDFHFGESTPQ</sequence>
<evidence type="ECO:0000256" key="5">
    <source>
        <dbReference type="SAM" id="MobiDB-lite"/>
    </source>
</evidence>
<dbReference type="STRING" id="109264.A0A1F7ZRT9"/>
<comment type="subcellular location">
    <subcellularLocation>
        <location evidence="1">Nucleus</location>
    </subcellularLocation>
</comment>
<dbReference type="GO" id="GO:0005634">
    <property type="term" value="C:nucleus"/>
    <property type="evidence" value="ECO:0007669"/>
    <property type="project" value="UniProtKB-SubCell"/>
</dbReference>
<dbReference type="EMBL" id="LYCR01000098">
    <property type="protein sequence ID" value="OGM41989.1"/>
    <property type="molecule type" value="Genomic_DNA"/>
</dbReference>
<reference evidence="6 7" key="1">
    <citation type="journal article" date="2016" name="Genome Biol. Evol.">
        <title>Draft genome sequence of an aflatoxigenic Aspergillus species, A. bombycis.</title>
        <authorList>
            <person name="Moore G.G."/>
            <person name="Mack B.M."/>
            <person name="Beltz S.B."/>
            <person name="Gilbert M.K."/>
        </authorList>
    </citation>
    <scope>NUCLEOTIDE SEQUENCE [LARGE SCALE GENOMIC DNA]</scope>
    <source>
        <strain evidence="7">NRRL 26010</strain>
    </source>
</reference>
<feature type="compositionally biased region" description="Polar residues" evidence="5">
    <location>
        <begin position="541"/>
        <end position="566"/>
    </location>
</feature>
<evidence type="ECO:0000313" key="7">
    <source>
        <dbReference type="Proteomes" id="UP000179179"/>
    </source>
</evidence>
<keyword evidence="4" id="KW-0539">Nucleus</keyword>
<gene>
    <name evidence="6" type="ORF">ABOM_009518</name>
</gene>
<dbReference type="RefSeq" id="XP_022385706.1">
    <property type="nucleotide sequence ID" value="XM_022536646.1"/>
</dbReference>
<dbReference type="PANTHER" id="PTHR31001">
    <property type="entry name" value="UNCHARACTERIZED TRANSCRIPTIONAL REGULATORY PROTEIN"/>
    <property type="match status" value="1"/>
</dbReference>
<dbReference type="AlphaFoldDB" id="A0A1F7ZRT9"/>
<keyword evidence="7" id="KW-1185">Reference proteome</keyword>
<keyword evidence="3" id="KW-0804">Transcription</keyword>
<dbReference type="GeneID" id="34452908"/>
<dbReference type="OrthoDB" id="3014581at2759"/>
<dbReference type="InterPro" id="IPR050613">
    <property type="entry name" value="Sec_Metabolite_Reg"/>
</dbReference>
<dbReference type="Proteomes" id="UP000179179">
    <property type="component" value="Unassembled WGS sequence"/>
</dbReference>
<evidence type="ECO:0000256" key="2">
    <source>
        <dbReference type="ARBA" id="ARBA00023015"/>
    </source>
</evidence>
<proteinExistence type="predicted"/>
<evidence type="ECO:0000313" key="6">
    <source>
        <dbReference type="EMBL" id="OGM41989.1"/>
    </source>
</evidence>
<protein>
    <recommendedName>
        <fullName evidence="8">Transcription factor domain-containing protein</fullName>
    </recommendedName>
</protein>
<feature type="region of interest" description="Disordered" evidence="5">
    <location>
        <begin position="518"/>
        <end position="580"/>
    </location>
</feature>
<evidence type="ECO:0008006" key="8">
    <source>
        <dbReference type="Google" id="ProtNLM"/>
    </source>
</evidence>
<accession>A0A1F7ZRT9</accession>
<evidence type="ECO:0000256" key="3">
    <source>
        <dbReference type="ARBA" id="ARBA00023163"/>
    </source>
</evidence>
<dbReference type="PANTHER" id="PTHR31001:SF90">
    <property type="entry name" value="CENTROMERE DNA-BINDING PROTEIN COMPLEX CBF3 SUBUNIT B"/>
    <property type="match status" value="1"/>
</dbReference>
<keyword evidence="2" id="KW-0805">Transcription regulation</keyword>
<evidence type="ECO:0000256" key="4">
    <source>
        <dbReference type="ARBA" id="ARBA00023242"/>
    </source>
</evidence>
<dbReference type="CDD" id="cd12148">
    <property type="entry name" value="fungal_TF_MHR"/>
    <property type="match status" value="1"/>
</dbReference>
<comment type="caution">
    <text evidence="6">The sequence shown here is derived from an EMBL/GenBank/DDBJ whole genome shotgun (WGS) entry which is preliminary data.</text>
</comment>
<evidence type="ECO:0000256" key="1">
    <source>
        <dbReference type="ARBA" id="ARBA00004123"/>
    </source>
</evidence>
<organism evidence="6 7">
    <name type="scientific">Aspergillus bombycis</name>
    <dbReference type="NCBI Taxonomy" id="109264"/>
    <lineage>
        <taxon>Eukaryota</taxon>
        <taxon>Fungi</taxon>
        <taxon>Dikarya</taxon>
        <taxon>Ascomycota</taxon>
        <taxon>Pezizomycotina</taxon>
        <taxon>Eurotiomycetes</taxon>
        <taxon>Eurotiomycetidae</taxon>
        <taxon>Eurotiales</taxon>
        <taxon>Aspergillaceae</taxon>
        <taxon>Aspergillus</taxon>
    </lineage>
</organism>
<name>A0A1F7ZRT9_9EURO</name>